<keyword evidence="15" id="KW-0482">Metalloprotease</keyword>
<accession>A0AA48K9H2</accession>
<evidence type="ECO:0000256" key="11">
    <source>
        <dbReference type="ARBA" id="ARBA00022801"/>
    </source>
</evidence>
<dbReference type="Gene3D" id="3.50.30.30">
    <property type="match status" value="1"/>
</dbReference>
<dbReference type="KEGG" id="msil:METEAL_31730"/>
<keyword evidence="16" id="KW-0865">Zymogen</keyword>
<dbReference type="PANTHER" id="PTHR12053">
    <property type="entry name" value="PROTEASE FAMILY M28 PLASMA GLUTAMATE CARBOXYPEPTIDASE-RELATED"/>
    <property type="match status" value="1"/>
</dbReference>
<evidence type="ECO:0000256" key="18">
    <source>
        <dbReference type="ARBA" id="ARBA00023228"/>
    </source>
</evidence>
<evidence type="ECO:0000256" key="17">
    <source>
        <dbReference type="ARBA" id="ARBA00023180"/>
    </source>
</evidence>
<dbReference type="EMBL" id="AP027080">
    <property type="protein sequence ID" value="BDU73999.1"/>
    <property type="molecule type" value="Genomic_DNA"/>
</dbReference>
<evidence type="ECO:0000256" key="2">
    <source>
        <dbReference type="ARBA" id="ARBA00004371"/>
    </source>
</evidence>
<feature type="chain" id="PRO_5041213287" description="Carboxypeptidase Q" evidence="21">
    <location>
        <begin position="20"/>
        <end position="467"/>
    </location>
</feature>
<keyword evidence="7" id="KW-0121">Carboxypeptidase</keyword>
<dbReference type="Gene3D" id="3.40.630.10">
    <property type="entry name" value="Zn peptidases"/>
    <property type="match status" value="1"/>
</dbReference>
<dbReference type="PANTHER" id="PTHR12053:SF3">
    <property type="entry name" value="CARBOXYPEPTIDASE Q"/>
    <property type="match status" value="1"/>
</dbReference>
<dbReference type="GO" id="GO:0006508">
    <property type="term" value="P:proteolysis"/>
    <property type="evidence" value="ECO:0007669"/>
    <property type="project" value="UniProtKB-KW"/>
</dbReference>
<evidence type="ECO:0000256" key="20">
    <source>
        <dbReference type="ARBA" id="ARBA00033328"/>
    </source>
</evidence>
<reference evidence="24" key="1">
    <citation type="journal article" date="2023" name="Int. J. Syst. Evol. Microbiol.">
        <title>Mesoterricola silvestris gen. nov., sp. nov., Mesoterricola sediminis sp. nov., Geothrix oryzae sp. nov., Geothrix edaphica sp. nov., Geothrix rubra sp. nov., and Geothrix limicola sp. nov., six novel members of Acidobacteriota isolated from soils.</title>
        <authorList>
            <person name="Itoh H."/>
            <person name="Sugisawa Y."/>
            <person name="Mise K."/>
            <person name="Xu Z."/>
            <person name="Kuniyasu M."/>
            <person name="Ushijima N."/>
            <person name="Kawano K."/>
            <person name="Kobayashi E."/>
            <person name="Shiratori Y."/>
            <person name="Masuda Y."/>
            <person name="Senoo K."/>
        </authorList>
    </citation>
    <scope>NUCLEOTIDE SEQUENCE [LARGE SCALE GENOMIC DNA]</scope>
    <source>
        <strain evidence="24">W79</strain>
    </source>
</reference>
<keyword evidence="13" id="KW-0862">Zinc</keyword>
<evidence type="ECO:0000256" key="21">
    <source>
        <dbReference type="SAM" id="SignalP"/>
    </source>
</evidence>
<evidence type="ECO:0000256" key="10">
    <source>
        <dbReference type="ARBA" id="ARBA00022729"/>
    </source>
</evidence>
<keyword evidence="12" id="KW-0256">Endoplasmic reticulum</keyword>
<evidence type="ECO:0000256" key="1">
    <source>
        <dbReference type="ARBA" id="ARBA00004240"/>
    </source>
</evidence>
<evidence type="ECO:0000313" key="23">
    <source>
        <dbReference type="EMBL" id="BDU73999.1"/>
    </source>
</evidence>
<evidence type="ECO:0000256" key="9">
    <source>
        <dbReference type="ARBA" id="ARBA00022723"/>
    </source>
</evidence>
<dbReference type="GO" id="GO:0005764">
    <property type="term" value="C:lysosome"/>
    <property type="evidence" value="ECO:0007669"/>
    <property type="project" value="UniProtKB-SubCell"/>
</dbReference>
<keyword evidence="8" id="KW-0645">Protease</keyword>
<proteinExistence type="predicted"/>
<dbReference type="InterPro" id="IPR007484">
    <property type="entry name" value="Peptidase_M28"/>
</dbReference>
<organism evidence="23 24">
    <name type="scientific">Mesoterricola silvestris</name>
    <dbReference type="NCBI Taxonomy" id="2927979"/>
    <lineage>
        <taxon>Bacteria</taxon>
        <taxon>Pseudomonadati</taxon>
        <taxon>Acidobacteriota</taxon>
        <taxon>Holophagae</taxon>
        <taxon>Holophagales</taxon>
        <taxon>Holophagaceae</taxon>
        <taxon>Mesoterricola</taxon>
    </lineage>
</organism>
<dbReference type="AlphaFoldDB" id="A0AA48K9H2"/>
<gene>
    <name evidence="23" type="ORF">METEAL_31730</name>
</gene>
<evidence type="ECO:0000256" key="19">
    <source>
        <dbReference type="ARBA" id="ARBA00025833"/>
    </source>
</evidence>
<evidence type="ECO:0000313" key="24">
    <source>
        <dbReference type="Proteomes" id="UP001238179"/>
    </source>
</evidence>
<keyword evidence="11" id="KW-0378">Hydrolase</keyword>
<dbReference type="GO" id="GO:0070573">
    <property type="term" value="F:metallodipeptidase activity"/>
    <property type="evidence" value="ECO:0007669"/>
    <property type="project" value="InterPro"/>
</dbReference>
<evidence type="ECO:0000256" key="14">
    <source>
        <dbReference type="ARBA" id="ARBA00023034"/>
    </source>
</evidence>
<keyword evidence="24" id="KW-1185">Reference proteome</keyword>
<feature type="signal peptide" evidence="21">
    <location>
        <begin position="1"/>
        <end position="19"/>
    </location>
</feature>
<evidence type="ECO:0000256" key="8">
    <source>
        <dbReference type="ARBA" id="ARBA00022670"/>
    </source>
</evidence>
<dbReference type="RefSeq" id="WP_316412672.1">
    <property type="nucleotide sequence ID" value="NZ_AP027080.1"/>
</dbReference>
<evidence type="ECO:0000259" key="22">
    <source>
        <dbReference type="Pfam" id="PF04389"/>
    </source>
</evidence>
<feature type="domain" description="Peptidase M28" evidence="22">
    <location>
        <begin position="255"/>
        <end position="452"/>
    </location>
</feature>
<dbReference type="GO" id="GO:0046872">
    <property type="term" value="F:metal ion binding"/>
    <property type="evidence" value="ECO:0007669"/>
    <property type="project" value="UniProtKB-KW"/>
</dbReference>
<evidence type="ECO:0000256" key="5">
    <source>
        <dbReference type="ARBA" id="ARBA00014116"/>
    </source>
</evidence>
<dbReference type="GO" id="GO:0043171">
    <property type="term" value="P:peptide catabolic process"/>
    <property type="evidence" value="ECO:0007669"/>
    <property type="project" value="TreeGrafter"/>
</dbReference>
<evidence type="ECO:0000256" key="3">
    <source>
        <dbReference type="ARBA" id="ARBA00004555"/>
    </source>
</evidence>
<evidence type="ECO:0000256" key="7">
    <source>
        <dbReference type="ARBA" id="ARBA00022645"/>
    </source>
</evidence>
<keyword evidence="17" id="KW-0325">Glycoprotein</keyword>
<evidence type="ECO:0000256" key="13">
    <source>
        <dbReference type="ARBA" id="ARBA00022833"/>
    </source>
</evidence>
<evidence type="ECO:0000256" key="4">
    <source>
        <dbReference type="ARBA" id="ARBA00004613"/>
    </source>
</evidence>
<evidence type="ECO:0000256" key="15">
    <source>
        <dbReference type="ARBA" id="ARBA00023049"/>
    </source>
</evidence>
<comment type="subunit">
    <text evidence="19">Homodimer. The monomeric form is inactive while the homodimer is active.</text>
</comment>
<dbReference type="GO" id="GO:0005615">
    <property type="term" value="C:extracellular space"/>
    <property type="evidence" value="ECO:0007669"/>
    <property type="project" value="TreeGrafter"/>
</dbReference>
<name>A0AA48K9H2_9BACT</name>
<comment type="subcellular location">
    <subcellularLocation>
        <location evidence="1">Endoplasmic reticulum</location>
    </subcellularLocation>
    <subcellularLocation>
        <location evidence="3">Golgi apparatus</location>
    </subcellularLocation>
    <subcellularLocation>
        <location evidence="2">Lysosome</location>
    </subcellularLocation>
    <subcellularLocation>
        <location evidence="4">Secreted</location>
    </subcellularLocation>
</comment>
<dbReference type="GO" id="GO:0004180">
    <property type="term" value="F:carboxypeptidase activity"/>
    <property type="evidence" value="ECO:0007669"/>
    <property type="project" value="UniProtKB-KW"/>
</dbReference>
<keyword evidence="18" id="KW-0458">Lysosome</keyword>
<protein>
    <recommendedName>
        <fullName evidence="5">Carboxypeptidase Q</fullName>
    </recommendedName>
    <alternativeName>
        <fullName evidence="20">Plasma glutamate carboxypeptidase</fullName>
    </alternativeName>
</protein>
<sequence>MRGSLSLLLFLGFGAAALAGPAPEGPMAKVRAQASALAARALASDQAYRNLGSLCDDVGHRLSGSASYGRAVQWGLQAMRDAGLRNVHTEKVMVPHWVRNGESARMEAPTPQELSILGLGMSVPTPKGGITADVVVVSSLEELATLKDDQVKGRIVLFESPFKGYGPGARMRFSGASAAARKGAVAMLLRSVASLSFDTPHTGSLHYDADAPAIPAAAVSVENAMMMRRQWDRGQRIRVHLEMNCETLPDVEAANVVGELPGSSRPGEIVLVGGHLDSWDVGQGAQDDGVGCVLSLAAANLIHEQGLRPARTVRVVFFANEENGNRGGEAYLARHRSEMKDHVAAIETDSGNGLARGFSLELHAPEGGKAPDAQKALAVLSGLAPMLEPLEAGHLVLGHGGVDIEPSVMVGVPGLGMSHDTAKYWEVHHSKADTFDKINKEDLAKNSAILAVAVYALADIPGRLLEP</sequence>
<dbReference type="SUPFAM" id="SSF53187">
    <property type="entry name" value="Zn-dependent exopeptidases"/>
    <property type="match status" value="1"/>
</dbReference>
<keyword evidence="14" id="KW-0333">Golgi apparatus</keyword>
<dbReference type="Proteomes" id="UP001238179">
    <property type="component" value="Chromosome"/>
</dbReference>
<evidence type="ECO:0000256" key="6">
    <source>
        <dbReference type="ARBA" id="ARBA00022525"/>
    </source>
</evidence>
<keyword evidence="6" id="KW-0964">Secreted</keyword>
<keyword evidence="9" id="KW-0479">Metal-binding</keyword>
<dbReference type="InterPro" id="IPR039866">
    <property type="entry name" value="CPQ"/>
</dbReference>
<evidence type="ECO:0000256" key="16">
    <source>
        <dbReference type="ARBA" id="ARBA00023145"/>
    </source>
</evidence>
<keyword evidence="10 21" id="KW-0732">Signal</keyword>
<dbReference type="Pfam" id="PF04389">
    <property type="entry name" value="Peptidase_M28"/>
    <property type="match status" value="1"/>
</dbReference>
<evidence type="ECO:0000256" key="12">
    <source>
        <dbReference type="ARBA" id="ARBA00022824"/>
    </source>
</evidence>